<dbReference type="AlphaFoldDB" id="A0A147B9H2"/>
<sequence length="170" mass="19413">TAPYTCGVAVLVARAAPESNFHIHDIRDIVTSNREAQDESMDNMRDIVTSNRKALADLGELQGNVNHKLENLQKSLEQSSENNLPLPDRSDRAFFHVKDIDPEKEEIIGCYYSDKFQLSGYTAKLCVKFDRRDGIVYIGVFMYICLGLDDSLLKWPFWLSYKLLLVHPTD</sequence>
<organism evidence="1">
    <name type="scientific">Alectorobius mimon</name>
    <dbReference type="NCBI Taxonomy" id="360319"/>
    <lineage>
        <taxon>Eukaryota</taxon>
        <taxon>Metazoa</taxon>
        <taxon>Ecdysozoa</taxon>
        <taxon>Arthropoda</taxon>
        <taxon>Chelicerata</taxon>
        <taxon>Arachnida</taxon>
        <taxon>Acari</taxon>
        <taxon>Parasitiformes</taxon>
        <taxon>Ixodida</taxon>
        <taxon>Ixodoidea</taxon>
        <taxon>Argasidae</taxon>
        <taxon>Ornithodorinae</taxon>
        <taxon>Alectorobius</taxon>
    </lineage>
</organism>
<accession>A0A147B9H2</accession>
<protein>
    <submittedName>
        <fullName evidence="1">Uncharacterized protein</fullName>
    </submittedName>
</protein>
<evidence type="ECO:0000313" key="1">
    <source>
        <dbReference type="EMBL" id="JAR87404.1"/>
    </source>
</evidence>
<proteinExistence type="predicted"/>
<dbReference type="Gene3D" id="2.60.210.10">
    <property type="entry name" value="Apoptosis, Tumor Necrosis Factor Receptor Associated Protein 2, Chain A"/>
    <property type="match status" value="1"/>
</dbReference>
<reference evidence="1" key="1">
    <citation type="submission" date="2016-03" db="EMBL/GenBank/DDBJ databases">
        <title>Gut transcriptome analysis on engorged females of Ornithodoros mimon (Acari: Argasidae) and phylogenetic inferences of soft ticks.</title>
        <authorList>
            <person name="Landulfo G.A."/>
            <person name="Giovanni D."/>
            <person name="Carvalho E."/>
            <person name="Junqueira-de-Azevedo I."/>
            <person name="Patane J."/>
            <person name="Mendoca R."/>
            <person name="Barros-Battesti D."/>
        </authorList>
    </citation>
    <scope>NUCLEOTIDE SEQUENCE</scope>
    <source>
        <strain evidence="1">Females</strain>
        <tissue evidence="1">Gut</tissue>
    </source>
</reference>
<dbReference type="InterPro" id="IPR008974">
    <property type="entry name" value="TRAF-like"/>
</dbReference>
<feature type="non-terminal residue" evidence="1">
    <location>
        <position position="170"/>
    </location>
</feature>
<dbReference type="EMBL" id="GEIB01000485">
    <property type="protein sequence ID" value="JAR87404.1"/>
    <property type="molecule type" value="Transcribed_RNA"/>
</dbReference>
<dbReference type="SUPFAM" id="SSF49599">
    <property type="entry name" value="TRAF domain-like"/>
    <property type="match status" value="1"/>
</dbReference>
<feature type="non-terminal residue" evidence="1">
    <location>
        <position position="1"/>
    </location>
</feature>
<name>A0A147B9H2_9ACAR</name>